<dbReference type="CDD" id="cd04301">
    <property type="entry name" value="NAT_SF"/>
    <property type="match status" value="1"/>
</dbReference>
<name>A0A1E7ELG5_9STRA</name>
<dbReference type="OrthoDB" id="4032782at2759"/>
<sequence>MNYHFRQAIPSETPQIWIILQQAIARRKADGSAQWQDGYPSPDVIQNDINKNAGFVLTEGDIIIGYSAVLINDEPAYETIKGNWLTKGDFVVFHRVAISEKHLGKGLAKKLMNFIKDFAISNNIYSVKADTNFDNFAMIAVFEKLDYSYCGEVHLRGSARKAFEKCGSVKKHNAHLTALIPIDEFKMDIDFTYKKLKKLHPQLYWYISKSDLDSKFDSLKSTIREPITPLEFYKKLSPVVAAVRQGHSYLYPIST</sequence>
<reference evidence="2 3" key="1">
    <citation type="submission" date="2016-09" db="EMBL/GenBank/DDBJ databases">
        <title>Extensive genetic diversity and differential bi-allelic expression allows diatom success in the polar Southern Ocean.</title>
        <authorList>
            <consortium name="DOE Joint Genome Institute"/>
            <person name="Mock T."/>
            <person name="Otillar R.P."/>
            <person name="Strauss J."/>
            <person name="Dupont C."/>
            <person name="Frickenhaus S."/>
            <person name="Maumus F."/>
            <person name="Mcmullan M."/>
            <person name="Sanges R."/>
            <person name="Schmutz J."/>
            <person name="Toseland A."/>
            <person name="Valas R."/>
            <person name="Veluchamy A."/>
            <person name="Ward B.J."/>
            <person name="Allen A."/>
            <person name="Barry K."/>
            <person name="Falciatore A."/>
            <person name="Ferrante M."/>
            <person name="Fortunato A.E."/>
            <person name="Gloeckner G."/>
            <person name="Gruber A."/>
            <person name="Hipkin R."/>
            <person name="Janech M."/>
            <person name="Kroth P."/>
            <person name="Leese F."/>
            <person name="Lindquist E."/>
            <person name="Lyon B.R."/>
            <person name="Martin J."/>
            <person name="Mayer C."/>
            <person name="Parker M."/>
            <person name="Quesneville H."/>
            <person name="Raymond J."/>
            <person name="Uhlig C."/>
            <person name="Valentin K.U."/>
            <person name="Worden A.Z."/>
            <person name="Armbrust E.V."/>
            <person name="Bowler C."/>
            <person name="Green B."/>
            <person name="Moulton V."/>
            <person name="Van Oosterhout C."/>
            <person name="Grigoriev I."/>
        </authorList>
    </citation>
    <scope>NUCLEOTIDE SEQUENCE [LARGE SCALE GENOMIC DNA]</scope>
    <source>
        <strain evidence="2 3">CCMP1102</strain>
    </source>
</reference>
<dbReference type="Proteomes" id="UP000095751">
    <property type="component" value="Unassembled WGS sequence"/>
</dbReference>
<dbReference type="InterPro" id="IPR000182">
    <property type="entry name" value="GNAT_dom"/>
</dbReference>
<dbReference type="EMBL" id="KV784402">
    <property type="protein sequence ID" value="OEU06707.1"/>
    <property type="molecule type" value="Genomic_DNA"/>
</dbReference>
<keyword evidence="3" id="KW-1185">Reference proteome</keyword>
<keyword evidence="2" id="KW-0808">Transferase</keyword>
<dbReference type="AlphaFoldDB" id="A0A1E7ELG5"/>
<evidence type="ECO:0000259" key="1">
    <source>
        <dbReference type="PROSITE" id="PS51186"/>
    </source>
</evidence>
<evidence type="ECO:0000313" key="3">
    <source>
        <dbReference type="Proteomes" id="UP000095751"/>
    </source>
</evidence>
<dbReference type="PROSITE" id="PS51186">
    <property type="entry name" value="GNAT"/>
    <property type="match status" value="1"/>
</dbReference>
<dbReference type="SUPFAM" id="SSF55729">
    <property type="entry name" value="Acyl-CoA N-acyltransferases (Nat)"/>
    <property type="match status" value="1"/>
</dbReference>
<organism evidence="2 3">
    <name type="scientific">Fragilariopsis cylindrus CCMP1102</name>
    <dbReference type="NCBI Taxonomy" id="635003"/>
    <lineage>
        <taxon>Eukaryota</taxon>
        <taxon>Sar</taxon>
        <taxon>Stramenopiles</taxon>
        <taxon>Ochrophyta</taxon>
        <taxon>Bacillariophyta</taxon>
        <taxon>Bacillariophyceae</taxon>
        <taxon>Bacillariophycidae</taxon>
        <taxon>Bacillariales</taxon>
        <taxon>Bacillariaceae</taxon>
        <taxon>Fragilariopsis</taxon>
    </lineage>
</organism>
<dbReference type="Gene3D" id="3.40.630.30">
    <property type="match status" value="1"/>
</dbReference>
<dbReference type="KEGG" id="fcy:FRACYDRAFT_253792"/>
<gene>
    <name evidence="2" type="primary">GNAT2</name>
    <name evidence="2" type="ORF">FRACYDRAFT_253792</name>
</gene>
<accession>A0A1E7ELG5</accession>
<dbReference type="Pfam" id="PF00583">
    <property type="entry name" value="Acetyltransf_1"/>
    <property type="match status" value="1"/>
</dbReference>
<feature type="domain" description="N-acetyltransferase" evidence="1">
    <location>
        <begin position="3"/>
        <end position="192"/>
    </location>
</feature>
<dbReference type="InParanoid" id="A0A1E7ELG5"/>
<proteinExistence type="predicted"/>
<dbReference type="GO" id="GO:0016747">
    <property type="term" value="F:acyltransferase activity, transferring groups other than amino-acyl groups"/>
    <property type="evidence" value="ECO:0007669"/>
    <property type="project" value="InterPro"/>
</dbReference>
<protein>
    <submittedName>
        <fullName evidence="2">Putative GCN5-related N-acetyltransferase</fullName>
    </submittedName>
</protein>
<dbReference type="InterPro" id="IPR016181">
    <property type="entry name" value="Acyl_CoA_acyltransferase"/>
</dbReference>
<evidence type="ECO:0000313" key="2">
    <source>
        <dbReference type="EMBL" id="OEU06707.1"/>
    </source>
</evidence>